<dbReference type="InterPro" id="IPR016024">
    <property type="entry name" value="ARM-type_fold"/>
</dbReference>
<dbReference type="Proteomes" id="UP000717328">
    <property type="component" value="Unassembled WGS sequence"/>
</dbReference>
<comment type="caution">
    <text evidence="2">The sequence shown here is derived from an EMBL/GenBank/DDBJ whole genome shotgun (WGS) entry which is preliminary data.</text>
</comment>
<dbReference type="PANTHER" id="PTHR15682">
    <property type="entry name" value="UNHEALTHY RIBOSOME BIOGENESIS PROTEIN 2 HOMOLOG"/>
    <property type="match status" value="1"/>
</dbReference>
<evidence type="ECO:0000313" key="2">
    <source>
        <dbReference type="EMBL" id="KAG5639320.1"/>
    </source>
</evidence>
<dbReference type="InterPro" id="IPR052609">
    <property type="entry name" value="Ribosome_Biogenesis_Reg"/>
</dbReference>
<protein>
    <recommendedName>
        <fullName evidence="1">Nucleolar 27S pre-rRNA processing Urb2/Npa2 C-terminal domain-containing protein</fullName>
    </recommendedName>
</protein>
<dbReference type="GO" id="GO:0042254">
    <property type="term" value="P:ribosome biogenesis"/>
    <property type="evidence" value="ECO:0007669"/>
    <property type="project" value="TreeGrafter"/>
</dbReference>
<dbReference type="Pfam" id="PF10441">
    <property type="entry name" value="Urb2"/>
    <property type="match status" value="1"/>
</dbReference>
<feature type="domain" description="Nucleolar 27S pre-rRNA processing Urb2/Npa2 C-terminal" evidence="1">
    <location>
        <begin position="1105"/>
        <end position="1334"/>
    </location>
</feature>
<dbReference type="EMBL" id="JABCKI010005725">
    <property type="protein sequence ID" value="KAG5639320.1"/>
    <property type="molecule type" value="Genomic_DNA"/>
</dbReference>
<dbReference type="OrthoDB" id="160374at2759"/>
<proteinExistence type="predicted"/>
<reference evidence="2" key="2">
    <citation type="submission" date="2021-10" db="EMBL/GenBank/DDBJ databases">
        <title>Phylogenomics reveals ancestral predisposition of the termite-cultivated fungus Termitomyces towards a domesticated lifestyle.</title>
        <authorList>
            <person name="Auxier B."/>
            <person name="Grum-Grzhimaylo A."/>
            <person name="Cardenas M.E."/>
            <person name="Lodge J.D."/>
            <person name="Laessoe T."/>
            <person name="Pedersen O."/>
            <person name="Smith M.E."/>
            <person name="Kuyper T.W."/>
            <person name="Franco-Molano E.A."/>
            <person name="Baroni T.J."/>
            <person name="Aanen D.K."/>
        </authorList>
    </citation>
    <scope>NUCLEOTIDE SEQUENCE</scope>
    <source>
        <strain evidence="2">D49</strain>
    </source>
</reference>
<accession>A0A9P7FXZ0</accession>
<dbReference type="SUPFAM" id="SSF48371">
    <property type="entry name" value="ARM repeat"/>
    <property type="match status" value="1"/>
</dbReference>
<gene>
    <name evidence="2" type="ORF">H0H81_004523</name>
</gene>
<dbReference type="PANTHER" id="PTHR15682:SF2">
    <property type="entry name" value="UNHEALTHY RIBOSOME BIOGENESIS PROTEIN 2 HOMOLOG"/>
    <property type="match status" value="1"/>
</dbReference>
<dbReference type="GO" id="GO:0005730">
    <property type="term" value="C:nucleolus"/>
    <property type="evidence" value="ECO:0007669"/>
    <property type="project" value="TreeGrafter"/>
</dbReference>
<sequence length="1335" mass="150291">MATAQSSRDFVTALKAASDPPTPGGLFKIQIARQAWDNPSFYVPNKAEVIVEWIVSKFLKEREKEIVSNPILDLCFWNLLHDVISSTTSQLLDPHTRPSKTWLPTLLKRIPLAPTLVSLLGAIVDLDATSQSSLCQVVAACLTLIWPLASQKTSTEVLLECFGAFIYAYRQNHEANENLANIGLVVTSSYRNSLWNSSNKKKVYALFLHNYLPGWLECLTQASAEDPYKTVRDTIYDAGAETLFNLDVMRQVRDSRSESTLLDTIGPVFSSNAEICLVLPQLFLSYIENINKYRGALVSQGPSQNPAATGKEIQSYNTQFFASCISLLDTQEQTAHSWSTRVALLNIIDQENLFSLKEDRIQVLLSRITEQAIANLEPGTVKNIFSNSAVECLSTLARIDYDLIIPLVPRIFPKLFYKSQNSDTATLSFLDLVLTYHAKTRTMNAYIETLLAAFSPRQSNSRVSARELYQISLSSPLFNATHLQRLSKATKAFLAGTQALPATQGVFRIVKDAWEEFDLAKPESEEPSPKRRRKDNDFSTPLFSQSDWVILFSLSARIAATILSSLPMSAVAEVTRNEICAVLDEVRSFTHRIVKKVVKAIKKRDRDDPWSLSIALSASLRLQYALDISGQVRSRAFGDDEKILQRMSDILVRKDTLLPELLIELSRFLFHVALKREQVASQLAFDHALTYLEKNIEQPSWSGQVHQLTLEKRDQRQTASALLHMILERWLPVIESFASTKQLQSLVRIITSTNIAESQNNSSGLQAQTLLLQTLGCAQVWELPRFRVAFLEHLNEAVSDLDGAALDSNDPIWISTIVATYRLLLLLPIEYLPRSARAEFARRALVLDTYLTEGSSTQEHLMVPRVFLNRIFLHNHTTDQSMQNLCATLNRIISFEPPTHNHEFISVTTDLIEFIYIDIFKKSEKSPAEELMAVLRTLGEMNTRNEASTLRTESIIRMNQVLESNFKIASFTEQVQASLRELHQKKLAYLYPRISSLEFHVTSSTEVREVQKNVLALWCTVVSFGKWLGVTGNISSLGKQLISKISSQNAGKSPSWDGVCVNAVAILVEEFKFYPEIKRASQLEFILAAYVWGGLIEGPVELRVHTLDFIAQHCNDRPAVLRLGDMDGIWSLLTRLLAGSSAHDRETTPEIFYKIVDIISSLIRLRRDLVTHTLPHLGSVLRQLLMCMRTIRPNLGAKQTSLVTDTQPRWLNAKYPLGVGEVKVLTRLLETLTSKSIVRNNASSVDMQKAESLAKPFSKHAAYVLKAYIKAMNDPLCLLQSEHRKELQRGLYALCSMMNEHSRDALMVGALDAGGKTTMKALWKEYERQRYVGKG</sequence>
<evidence type="ECO:0000313" key="3">
    <source>
        <dbReference type="Proteomes" id="UP000717328"/>
    </source>
</evidence>
<name>A0A9P7FXZ0_9AGAR</name>
<keyword evidence="3" id="KW-1185">Reference proteome</keyword>
<reference evidence="2" key="1">
    <citation type="submission" date="2021-02" db="EMBL/GenBank/DDBJ databases">
        <authorList>
            <person name="Nieuwenhuis M."/>
            <person name="Van De Peppel L.J.J."/>
        </authorList>
    </citation>
    <scope>NUCLEOTIDE SEQUENCE</scope>
    <source>
        <strain evidence="2">D49</strain>
    </source>
</reference>
<organism evidence="2 3">
    <name type="scientific">Sphagnurus paluster</name>
    <dbReference type="NCBI Taxonomy" id="117069"/>
    <lineage>
        <taxon>Eukaryota</taxon>
        <taxon>Fungi</taxon>
        <taxon>Dikarya</taxon>
        <taxon>Basidiomycota</taxon>
        <taxon>Agaricomycotina</taxon>
        <taxon>Agaricomycetes</taxon>
        <taxon>Agaricomycetidae</taxon>
        <taxon>Agaricales</taxon>
        <taxon>Tricholomatineae</taxon>
        <taxon>Lyophyllaceae</taxon>
        <taxon>Sphagnurus</taxon>
    </lineage>
</organism>
<evidence type="ECO:0000259" key="1">
    <source>
        <dbReference type="Pfam" id="PF10441"/>
    </source>
</evidence>
<dbReference type="InterPro" id="IPR018849">
    <property type="entry name" value="Urb2/Npa2_C"/>
</dbReference>